<dbReference type="AlphaFoldDB" id="A0A2M8L8C5"/>
<dbReference type="GO" id="GO:0008986">
    <property type="term" value="F:pyruvate, water dikinase activity"/>
    <property type="evidence" value="ECO:0007669"/>
    <property type="project" value="InterPro"/>
</dbReference>
<accession>A0A2M8L8C5</accession>
<dbReference type="EMBL" id="PFEP01000037">
    <property type="protein sequence ID" value="PJE72869.1"/>
    <property type="molecule type" value="Genomic_DNA"/>
</dbReference>
<dbReference type="PANTHER" id="PTHR43030:SF1">
    <property type="entry name" value="PHOSPHOENOLPYRUVATE SYNTHASE"/>
    <property type="match status" value="1"/>
</dbReference>
<keyword evidence="2" id="KW-0547">Nucleotide-binding</keyword>
<dbReference type="Pfam" id="PF02896">
    <property type="entry name" value="PEP-utilizers_C"/>
    <property type="match status" value="1"/>
</dbReference>
<evidence type="ECO:0000256" key="2">
    <source>
        <dbReference type="ARBA" id="ARBA00022741"/>
    </source>
</evidence>
<reference evidence="6" key="1">
    <citation type="submission" date="2017-09" db="EMBL/GenBank/DDBJ databases">
        <title>Depth-based differentiation of microbial function through sediment-hosted aquifers and enrichment of novel symbionts in the deep terrestrial subsurface.</title>
        <authorList>
            <person name="Probst A.J."/>
            <person name="Ladd B."/>
            <person name="Jarett J.K."/>
            <person name="Geller-Mcgrath D.E."/>
            <person name="Sieber C.M.K."/>
            <person name="Emerson J.B."/>
            <person name="Anantharaman K."/>
            <person name="Thomas B.C."/>
            <person name="Malmstrom R."/>
            <person name="Stieglmeier M."/>
            <person name="Klingl A."/>
            <person name="Woyke T."/>
            <person name="Ryan C.M."/>
            <person name="Banfield J.F."/>
        </authorList>
    </citation>
    <scope>NUCLEOTIDE SEQUENCE [LARGE SCALE GENOMIC DNA]</scope>
</reference>
<evidence type="ECO:0000313" key="6">
    <source>
        <dbReference type="Proteomes" id="UP000230603"/>
    </source>
</evidence>
<dbReference type="InterPro" id="IPR006319">
    <property type="entry name" value="PEP_synth"/>
</dbReference>
<sequence>MIIKGKHLSINKDASGIFKYISNISEFDRIKPHEIIFVDKFLLKSDGFLNVYKIVRRGAAAIITTVGGKTDHSTVVTVEFGIPRLLIPEDNKTLHKIRNYSGTYVFLEKNCFILGKKNGPRKNPSLLYNNIAIPHTRHKVKINLGFPELIEKYPELVDISDGVGLLRLEFILLRVLDGLHPNLYIKKFGIKKYVNEISNTLERIVLPFAKKNKEVWIRTNDFSPYDLLELQGGDKEILERNPALGYRGIFRSLQEQKTMLIPEILAIKKLVQKGYSNIGIFPPMTRFIKEYIQWKHIIKINRLREVKFGITIETPSVALTFENFIPYIDFALFGSNDLTQFTLALDRSDPRLQPYFQEDAKAVLKLFERVITLSKKNKITTSIGGQAGSNWKILEKLLDFGILETSVSPQPNIVREMKKRIYLKEIKTHKK</sequence>
<name>A0A2M8L8C5_9BACT</name>
<proteinExistence type="inferred from homology"/>
<evidence type="ECO:0000256" key="1">
    <source>
        <dbReference type="ARBA" id="ARBA00007837"/>
    </source>
</evidence>
<dbReference type="GO" id="GO:0005524">
    <property type="term" value="F:ATP binding"/>
    <property type="evidence" value="ECO:0007669"/>
    <property type="project" value="UniProtKB-KW"/>
</dbReference>
<feature type="domain" description="PEP-utilising enzyme C-terminal" evidence="4">
    <location>
        <begin position="135"/>
        <end position="410"/>
    </location>
</feature>
<protein>
    <recommendedName>
        <fullName evidence="4">PEP-utilising enzyme C-terminal domain-containing protein</fullName>
    </recommendedName>
</protein>
<evidence type="ECO:0000256" key="3">
    <source>
        <dbReference type="ARBA" id="ARBA00022840"/>
    </source>
</evidence>
<dbReference type="InterPro" id="IPR040442">
    <property type="entry name" value="Pyrv_kinase-like_dom_sf"/>
</dbReference>
<evidence type="ECO:0000259" key="4">
    <source>
        <dbReference type="Pfam" id="PF02896"/>
    </source>
</evidence>
<gene>
    <name evidence="5" type="ORF">COV00_02945</name>
</gene>
<comment type="caution">
    <text evidence="5">The sequence shown here is derived from an EMBL/GenBank/DDBJ whole genome shotgun (WGS) entry which is preliminary data.</text>
</comment>
<dbReference type="PANTHER" id="PTHR43030">
    <property type="entry name" value="PHOSPHOENOLPYRUVATE SYNTHASE"/>
    <property type="match status" value="1"/>
</dbReference>
<dbReference type="Proteomes" id="UP000230603">
    <property type="component" value="Unassembled WGS sequence"/>
</dbReference>
<keyword evidence="3" id="KW-0067">ATP-binding</keyword>
<dbReference type="Gene3D" id="3.20.20.60">
    <property type="entry name" value="Phosphoenolpyruvate-binding domains"/>
    <property type="match status" value="1"/>
</dbReference>
<dbReference type="InterPro" id="IPR000121">
    <property type="entry name" value="PEP_util_C"/>
</dbReference>
<dbReference type="Gene3D" id="3.50.30.10">
    <property type="entry name" value="Phosphohistidine domain"/>
    <property type="match status" value="1"/>
</dbReference>
<dbReference type="InterPro" id="IPR015813">
    <property type="entry name" value="Pyrv/PenolPyrv_kinase-like_dom"/>
</dbReference>
<evidence type="ECO:0000313" key="5">
    <source>
        <dbReference type="EMBL" id="PJE72869.1"/>
    </source>
</evidence>
<dbReference type="SUPFAM" id="SSF51621">
    <property type="entry name" value="Phosphoenolpyruvate/pyruvate domain"/>
    <property type="match status" value="1"/>
</dbReference>
<comment type="similarity">
    <text evidence="1">Belongs to the PEP-utilizing enzyme family.</text>
</comment>
<organism evidence="5 6">
    <name type="scientific">Candidatus Tagabacteria bacterium CG10_big_fil_rev_8_21_14_0_10_40_13</name>
    <dbReference type="NCBI Taxonomy" id="1975022"/>
    <lineage>
        <taxon>Bacteria</taxon>
        <taxon>Candidatus Tagaibacteriota</taxon>
    </lineage>
</organism>